<protein>
    <submittedName>
        <fullName evidence="2">Nodulation protein NodL</fullName>
    </submittedName>
</protein>
<organism evidence="2 3">
    <name type="scientific">Sinorhizobium glycinis</name>
    <dbReference type="NCBI Taxonomy" id="1472378"/>
    <lineage>
        <taxon>Bacteria</taxon>
        <taxon>Pseudomonadati</taxon>
        <taxon>Pseudomonadota</taxon>
        <taxon>Alphaproteobacteria</taxon>
        <taxon>Hyphomicrobiales</taxon>
        <taxon>Rhizobiaceae</taxon>
        <taxon>Sinorhizobium/Ensifer group</taxon>
        <taxon>Sinorhizobium</taxon>
    </lineage>
</organism>
<feature type="region of interest" description="Disordered" evidence="1">
    <location>
        <begin position="189"/>
        <end position="209"/>
    </location>
</feature>
<feature type="compositionally biased region" description="Basic and acidic residues" evidence="1">
    <location>
        <begin position="85"/>
        <end position="97"/>
    </location>
</feature>
<accession>A0A178Y9H3</accession>
<evidence type="ECO:0000313" key="2">
    <source>
        <dbReference type="EMBL" id="OAP44074.1"/>
    </source>
</evidence>
<feature type="region of interest" description="Disordered" evidence="1">
    <location>
        <begin position="1"/>
        <end position="65"/>
    </location>
</feature>
<dbReference type="OrthoDB" id="8278830at2"/>
<name>A0A178Y9H3_9HYPH</name>
<feature type="compositionally biased region" description="Polar residues" evidence="1">
    <location>
        <begin position="242"/>
        <end position="258"/>
    </location>
</feature>
<feature type="compositionally biased region" description="Low complexity" evidence="1">
    <location>
        <begin position="127"/>
        <end position="141"/>
    </location>
</feature>
<comment type="caution">
    <text evidence="2">The sequence shown here is derived from an EMBL/GenBank/DDBJ whole genome shotgun (WGS) entry which is preliminary data.</text>
</comment>
<evidence type="ECO:0000313" key="3">
    <source>
        <dbReference type="Proteomes" id="UP000094025"/>
    </source>
</evidence>
<feature type="region of interest" description="Disordered" evidence="1">
    <location>
        <begin position="230"/>
        <end position="263"/>
    </location>
</feature>
<proteinExistence type="predicted"/>
<evidence type="ECO:0000256" key="1">
    <source>
        <dbReference type="SAM" id="MobiDB-lite"/>
    </source>
</evidence>
<dbReference type="RefSeq" id="WP_014857546.1">
    <property type="nucleotide sequence ID" value="NZ_LPUX01000044.1"/>
</dbReference>
<sequence>MDINSTRPLNASPQPDSPPPANESAFAHQLSGFQYSPPHAADSLLPQVEADSPYLDTGHPYSQYLDSAYPYPSPCEWQHDLYTRTRERSPHPSEQRPHARVLQDAPEHDQDQHVEAAGPRAGSWQVGPSRSGPSQAGPSSSATPLNASPPPHATDLETEHPYSQYLDWANPSLLDWQHDLHTRATASPAPLTAERGKSPQPSEQQPHARALQVPEYDQDLIWQRVDAAGPQAGPWQVGPSHSGPSQARPSHAWPSSSAGAEPTELSDFVMDSGVRAWDHWFLAPHMASEDQMSMLRATGLMPTAEVPTTTFLMMGMPHVAEFRGEGVIRIRPSLDFDI</sequence>
<feature type="region of interest" description="Disordered" evidence="1">
    <location>
        <begin position="85"/>
        <end position="157"/>
    </location>
</feature>
<dbReference type="AlphaFoldDB" id="A0A178Y9H3"/>
<dbReference type="STRING" id="1472378.AU381_20930"/>
<feature type="compositionally biased region" description="Polar residues" evidence="1">
    <location>
        <begin position="1"/>
        <end position="14"/>
    </location>
</feature>
<reference evidence="2 3" key="1">
    <citation type="journal article" date="2016" name="Int. J. Syst. Evol. Microbiol.">
        <title>Ensifer glycinis sp. nov., an novel rhizobial species associated with Glycine spp.</title>
        <authorList>
            <person name="Yan H."/>
            <person name="Yan J."/>
            <person name="Sui X.H."/>
            <person name="Wang E.T."/>
            <person name="Chen W.X."/>
            <person name="Zhang X.X."/>
            <person name="Chen W.F."/>
        </authorList>
    </citation>
    <scope>NUCLEOTIDE SEQUENCE [LARGE SCALE GENOMIC DNA]</scope>
    <source>
        <strain evidence="2 3">CCBAU 23380</strain>
    </source>
</reference>
<dbReference type="GeneID" id="48977747"/>
<feature type="compositionally biased region" description="Basic and acidic residues" evidence="1">
    <location>
        <begin position="105"/>
        <end position="114"/>
    </location>
</feature>
<dbReference type="EMBL" id="LPUX01000044">
    <property type="protein sequence ID" value="OAP44074.1"/>
    <property type="molecule type" value="Genomic_DNA"/>
</dbReference>
<keyword evidence="3" id="KW-1185">Reference proteome</keyword>
<dbReference type="Proteomes" id="UP000094025">
    <property type="component" value="Unassembled WGS sequence"/>
</dbReference>
<gene>
    <name evidence="2" type="ORF">AU381_20930</name>
</gene>